<dbReference type="AlphaFoldDB" id="A0A917G4X5"/>
<sequence>MLDDDLLPERIVAGLGVVTLAVASPYSDEGDESEHVVIQVGALPQICGVVGRRKIVERRQIAPSGHSRAFFRIGYSLITAGNGRKNRFGTLIVRVAHDSSVTKRYTTYSANHPMRMDARTSRTSKKMTTFSS</sequence>
<protein>
    <submittedName>
        <fullName evidence="1">Uncharacterized protein</fullName>
    </submittedName>
</protein>
<reference evidence="1" key="2">
    <citation type="submission" date="2020-09" db="EMBL/GenBank/DDBJ databases">
        <authorList>
            <person name="Sun Q."/>
            <person name="Sedlacek I."/>
        </authorList>
    </citation>
    <scope>NUCLEOTIDE SEQUENCE</scope>
    <source>
        <strain evidence="1">CCM 7905</strain>
    </source>
</reference>
<name>A0A917G4X5_9NOCA</name>
<proteinExistence type="predicted"/>
<evidence type="ECO:0000313" key="2">
    <source>
        <dbReference type="Proteomes" id="UP000654257"/>
    </source>
</evidence>
<reference evidence="1" key="1">
    <citation type="journal article" date="2014" name="Int. J. Syst. Evol. Microbiol.">
        <title>Complete genome sequence of Corynebacterium casei LMG S-19264T (=DSM 44701T), isolated from a smear-ripened cheese.</title>
        <authorList>
            <consortium name="US DOE Joint Genome Institute (JGI-PGF)"/>
            <person name="Walter F."/>
            <person name="Albersmeier A."/>
            <person name="Kalinowski J."/>
            <person name="Ruckert C."/>
        </authorList>
    </citation>
    <scope>NUCLEOTIDE SEQUENCE</scope>
    <source>
        <strain evidence="1">CCM 7905</strain>
    </source>
</reference>
<evidence type="ECO:0000313" key="1">
    <source>
        <dbReference type="EMBL" id="GGG23047.1"/>
    </source>
</evidence>
<comment type="caution">
    <text evidence="1">The sequence shown here is derived from an EMBL/GenBank/DDBJ whole genome shotgun (WGS) entry which is preliminary data.</text>
</comment>
<dbReference type="EMBL" id="BMCU01000005">
    <property type="protein sequence ID" value="GGG23047.1"/>
    <property type="molecule type" value="Genomic_DNA"/>
</dbReference>
<dbReference type="Proteomes" id="UP000654257">
    <property type="component" value="Unassembled WGS sequence"/>
</dbReference>
<keyword evidence="2" id="KW-1185">Reference proteome</keyword>
<organism evidence="1 2">
    <name type="scientific">Rhodococcoides trifolii</name>
    <dbReference type="NCBI Taxonomy" id="908250"/>
    <lineage>
        <taxon>Bacteria</taxon>
        <taxon>Bacillati</taxon>
        <taxon>Actinomycetota</taxon>
        <taxon>Actinomycetes</taxon>
        <taxon>Mycobacteriales</taxon>
        <taxon>Nocardiaceae</taxon>
        <taxon>Rhodococcoides</taxon>
    </lineage>
</organism>
<accession>A0A917G4X5</accession>
<gene>
    <name evidence="1" type="ORF">GCM10007304_41080</name>
</gene>